<dbReference type="CDD" id="cd04087">
    <property type="entry name" value="PTPA"/>
    <property type="match status" value="1"/>
</dbReference>
<feature type="compositionally biased region" description="Polar residues" evidence="11">
    <location>
        <begin position="363"/>
        <end position="374"/>
    </location>
</feature>
<dbReference type="Proteomes" id="UP001321749">
    <property type="component" value="Unassembled WGS sequence"/>
</dbReference>
<feature type="region of interest" description="Disordered" evidence="11">
    <location>
        <begin position="421"/>
        <end position="484"/>
    </location>
</feature>
<dbReference type="SUPFAM" id="SSF140984">
    <property type="entry name" value="PTPA-like"/>
    <property type="match status" value="1"/>
</dbReference>
<evidence type="ECO:0000256" key="6">
    <source>
        <dbReference type="ARBA" id="ARBA00023110"/>
    </source>
</evidence>
<dbReference type="PANTHER" id="PTHR10012">
    <property type="entry name" value="SERINE/THREONINE-PROTEIN PHOSPHATASE 2A REGULATORY SUBUNIT B"/>
    <property type="match status" value="1"/>
</dbReference>
<sequence length="484" mass="52431">MMTTAGGRHQFTVPVKKINTGADMQHFLVSKAYRDIVTFLHQLNRSVCPRYCADAAPAGGGGTTTKVRMFETDLSNSSAHPEGVERLRKLLLAVDLLSSEYPAEAYADRRFGNRAFRSFLGGLRDKAGWLLEEHLGLKSGKGKEELVVYLLGAWGSAERLDYGTGHELSFLAFLGGLWKLGFFYTGNGKEEEAERGLVLVIVELYLETVRKLILKYTLEPAGSHGVWGLDDHSFLPYIFGSAQLTRPIKDGEAMPLEGSAPGSPKPSEILNANSMKMWRGKNMYFSAIGFINDVKKGPFWEHSPTLYDISGIAFGWGKINKGMVKMYDAEVLGKFPVVQHFPFGSLFEWEAVPGARMPAQSVHVASQPTTTSASLPGLCTGAGRGEQTSWPLRQRLSGPAGGAGAATLAQARSVPISSATGAIQEPSGLGGQNPESQPRSREPPSGRRVSIPDLPFLEGKPSPPGAQYSVTRAPWAKDNDDNDG</sequence>
<evidence type="ECO:0000256" key="2">
    <source>
        <dbReference type="ARBA" id="ARBA00004123"/>
    </source>
</evidence>
<evidence type="ECO:0000256" key="5">
    <source>
        <dbReference type="ARBA" id="ARBA00022490"/>
    </source>
</evidence>
<protein>
    <recommendedName>
        <fullName evidence="10">Serine/threonine-protein phosphatase 2A activator</fullName>
        <ecNumber evidence="10">5.2.1.8</ecNumber>
    </recommendedName>
    <alternativeName>
        <fullName evidence="10">Phosphotyrosyl phosphatase activator</fullName>
    </alternativeName>
</protein>
<dbReference type="FunFam" id="1.20.120.1150:FF:000003">
    <property type="entry name" value="Serine/threonine-protein phosphatase 2A activator"/>
    <property type="match status" value="1"/>
</dbReference>
<gene>
    <name evidence="12" type="ORF">QBC42DRAFT_338107</name>
</gene>
<keyword evidence="13" id="KW-1185">Reference proteome</keyword>
<dbReference type="GO" id="GO:0008160">
    <property type="term" value="F:protein tyrosine phosphatase activator activity"/>
    <property type="evidence" value="ECO:0007669"/>
    <property type="project" value="TreeGrafter"/>
</dbReference>
<dbReference type="InterPro" id="IPR037218">
    <property type="entry name" value="PTPA_sf"/>
</dbReference>
<proteinExistence type="inferred from homology"/>
<evidence type="ECO:0000256" key="4">
    <source>
        <dbReference type="ARBA" id="ARBA00011019"/>
    </source>
</evidence>
<keyword evidence="7 10" id="KW-0413">Isomerase</keyword>
<dbReference type="EC" id="5.2.1.8" evidence="10"/>
<dbReference type="GO" id="GO:0000159">
    <property type="term" value="C:protein phosphatase type 2A complex"/>
    <property type="evidence" value="ECO:0007669"/>
    <property type="project" value="TreeGrafter"/>
</dbReference>
<dbReference type="GO" id="GO:0005737">
    <property type="term" value="C:cytoplasm"/>
    <property type="evidence" value="ECO:0007669"/>
    <property type="project" value="UniProtKB-SubCell"/>
</dbReference>
<evidence type="ECO:0000256" key="3">
    <source>
        <dbReference type="ARBA" id="ARBA00004496"/>
    </source>
</evidence>
<dbReference type="GO" id="GO:0003755">
    <property type="term" value="F:peptidyl-prolyl cis-trans isomerase activity"/>
    <property type="evidence" value="ECO:0007669"/>
    <property type="project" value="UniProtKB-KW"/>
</dbReference>
<organism evidence="12 13">
    <name type="scientific">Cladorrhinum samala</name>
    <dbReference type="NCBI Taxonomy" id="585594"/>
    <lineage>
        <taxon>Eukaryota</taxon>
        <taxon>Fungi</taxon>
        <taxon>Dikarya</taxon>
        <taxon>Ascomycota</taxon>
        <taxon>Pezizomycotina</taxon>
        <taxon>Sordariomycetes</taxon>
        <taxon>Sordariomycetidae</taxon>
        <taxon>Sordariales</taxon>
        <taxon>Podosporaceae</taxon>
        <taxon>Cladorrhinum</taxon>
    </lineage>
</organism>
<name>A0AAV9HUJ8_9PEZI</name>
<dbReference type="EMBL" id="MU864968">
    <property type="protein sequence ID" value="KAK4462741.1"/>
    <property type="molecule type" value="Genomic_DNA"/>
</dbReference>
<keyword evidence="6 10" id="KW-0697">Rotamase</keyword>
<evidence type="ECO:0000256" key="11">
    <source>
        <dbReference type="SAM" id="MobiDB-lite"/>
    </source>
</evidence>
<comment type="similarity">
    <text evidence="4 10">Belongs to the PTPA-type PPIase family.</text>
</comment>
<dbReference type="GO" id="GO:0005634">
    <property type="term" value="C:nucleus"/>
    <property type="evidence" value="ECO:0007669"/>
    <property type="project" value="UniProtKB-SubCell"/>
</dbReference>
<dbReference type="Pfam" id="PF03095">
    <property type="entry name" value="PTPA"/>
    <property type="match status" value="1"/>
</dbReference>
<feature type="compositionally biased region" description="Basic and acidic residues" evidence="11">
    <location>
        <begin position="475"/>
        <end position="484"/>
    </location>
</feature>
<comment type="catalytic activity">
    <reaction evidence="1 10">
        <text>[protein]-peptidylproline (omega=180) = [protein]-peptidylproline (omega=0)</text>
        <dbReference type="Rhea" id="RHEA:16237"/>
        <dbReference type="Rhea" id="RHEA-COMP:10747"/>
        <dbReference type="Rhea" id="RHEA-COMP:10748"/>
        <dbReference type="ChEBI" id="CHEBI:83833"/>
        <dbReference type="ChEBI" id="CHEBI:83834"/>
        <dbReference type="EC" id="5.2.1.8"/>
    </reaction>
</comment>
<reference evidence="12" key="1">
    <citation type="journal article" date="2023" name="Mol. Phylogenet. Evol.">
        <title>Genome-scale phylogeny and comparative genomics of the fungal order Sordariales.</title>
        <authorList>
            <person name="Hensen N."/>
            <person name="Bonometti L."/>
            <person name="Westerberg I."/>
            <person name="Brannstrom I.O."/>
            <person name="Guillou S."/>
            <person name="Cros-Aarteil S."/>
            <person name="Calhoun S."/>
            <person name="Haridas S."/>
            <person name="Kuo A."/>
            <person name="Mondo S."/>
            <person name="Pangilinan J."/>
            <person name="Riley R."/>
            <person name="LaButti K."/>
            <person name="Andreopoulos B."/>
            <person name="Lipzen A."/>
            <person name="Chen C."/>
            <person name="Yan M."/>
            <person name="Daum C."/>
            <person name="Ng V."/>
            <person name="Clum A."/>
            <person name="Steindorff A."/>
            <person name="Ohm R.A."/>
            <person name="Martin F."/>
            <person name="Silar P."/>
            <person name="Natvig D.O."/>
            <person name="Lalanne C."/>
            <person name="Gautier V."/>
            <person name="Ament-Velasquez S.L."/>
            <person name="Kruys A."/>
            <person name="Hutchinson M.I."/>
            <person name="Powell A.J."/>
            <person name="Barry K."/>
            <person name="Miller A.N."/>
            <person name="Grigoriev I.V."/>
            <person name="Debuchy R."/>
            <person name="Gladieux P."/>
            <person name="Hiltunen Thoren M."/>
            <person name="Johannesson H."/>
        </authorList>
    </citation>
    <scope>NUCLEOTIDE SEQUENCE</scope>
    <source>
        <strain evidence="12">PSN324</strain>
    </source>
</reference>
<feature type="region of interest" description="Disordered" evidence="11">
    <location>
        <begin position="363"/>
        <end position="386"/>
    </location>
</feature>
<evidence type="ECO:0000313" key="12">
    <source>
        <dbReference type="EMBL" id="KAK4462741.1"/>
    </source>
</evidence>
<dbReference type="GO" id="GO:0007052">
    <property type="term" value="P:mitotic spindle organization"/>
    <property type="evidence" value="ECO:0007669"/>
    <property type="project" value="TreeGrafter"/>
</dbReference>
<evidence type="ECO:0000256" key="10">
    <source>
        <dbReference type="RuleBase" id="RU361210"/>
    </source>
</evidence>
<evidence type="ECO:0000313" key="13">
    <source>
        <dbReference type="Proteomes" id="UP001321749"/>
    </source>
</evidence>
<comment type="caution">
    <text evidence="12">The sequence shown here is derived from an EMBL/GenBank/DDBJ whole genome shotgun (WGS) entry which is preliminary data.</text>
</comment>
<dbReference type="Gene3D" id="1.20.120.1150">
    <property type="match status" value="1"/>
</dbReference>
<reference evidence="12" key="2">
    <citation type="submission" date="2023-06" db="EMBL/GenBank/DDBJ databases">
        <authorList>
            <consortium name="Lawrence Berkeley National Laboratory"/>
            <person name="Mondo S.J."/>
            <person name="Hensen N."/>
            <person name="Bonometti L."/>
            <person name="Westerberg I."/>
            <person name="Brannstrom I.O."/>
            <person name="Guillou S."/>
            <person name="Cros-Aarteil S."/>
            <person name="Calhoun S."/>
            <person name="Haridas S."/>
            <person name="Kuo A."/>
            <person name="Pangilinan J."/>
            <person name="Riley R."/>
            <person name="Labutti K."/>
            <person name="Andreopoulos B."/>
            <person name="Lipzen A."/>
            <person name="Chen C."/>
            <person name="Yanf M."/>
            <person name="Daum C."/>
            <person name="Ng V."/>
            <person name="Clum A."/>
            <person name="Steindorff A."/>
            <person name="Ohm R."/>
            <person name="Martin F."/>
            <person name="Silar P."/>
            <person name="Natvig D."/>
            <person name="Lalanne C."/>
            <person name="Gautier V."/>
            <person name="Ament-Velasquez S.L."/>
            <person name="Kruys A."/>
            <person name="Hutchinson M.I."/>
            <person name="Powell A.J."/>
            <person name="Barry K."/>
            <person name="Miller A.N."/>
            <person name="Grigoriev I.V."/>
            <person name="Debuchy R."/>
            <person name="Gladieux P."/>
            <person name="Thoren M.H."/>
            <person name="Johannesson H."/>
        </authorList>
    </citation>
    <scope>NUCLEOTIDE SEQUENCE</scope>
    <source>
        <strain evidence="12">PSN324</strain>
    </source>
</reference>
<dbReference type="InterPro" id="IPR004327">
    <property type="entry name" value="Phstyr_phstse_ac"/>
</dbReference>
<comment type="subcellular location">
    <subcellularLocation>
        <location evidence="3 10">Cytoplasm</location>
    </subcellularLocation>
    <subcellularLocation>
        <location evidence="2">Nucleus</location>
    </subcellularLocation>
</comment>
<evidence type="ECO:0000256" key="9">
    <source>
        <dbReference type="ARBA" id="ARBA00025287"/>
    </source>
</evidence>
<keyword evidence="8" id="KW-0539">Nucleus</keyword>
<evidence type="ECO:0000256" key="1">
    <source>
        <dbReference type="ARBA" id="ARBA00000971"/>
    </source>
</evidence>
<dbReference type="InterPro" id="IPR043170">
    <property type="entry name" value="PTPA_C_lid"/>
</dbReference>
<evidence type="ECO:0000256" key="8">
    <source>
        <dbReference type="ARBA" id="ARBA00023242"/>
    </source>
</evidence>
<evidence type="ECO:0000256" key="7">
    <source>
        <dbReference type="ARBA" id="ARBA00023235"/>
    </source>
</evidence>
<comment type="function">
    <text evidence="9">PPIases accelerate the folding of proteins. It catalyzes the cis-trans isomerization of proline imidic peptide bonds in oligopeptides. Acts as a regulatory subunit for PP2A-like phosphatases modulating their activity or substrate specificity, probably by inducing a conformational change in the catalytic subunit, a direct target of the PPIase. Can reactivate inactive phosphatase PP2A-phosphatase methylesterase complexes (PP2Ai) in presence of ATP and Mg(2+) by dissociating the inactive form from the complex.</text>
</comment>
<dbReference type="AlphaFoldDB" id="A0AAV9HUJ8"/>
<keyword evidence="5 10" id="KW-0963">Cytoplasm</keyword>
<accession>A0AAV9HUJ8</accession>
<dbReference type="PANTHER" id="PTHR10012:SF3">
    <property type="entry name" value="SERINE_THREONINE-PROTEIN PHOSPHATASE 2A ACTIVATOR 1"/>
    <property type="match status" value="1"/>
</dbReference>